<feature type="domain" description="Histidine-specific methyltransferase SAM-dependent" evidence="1">
    <location>
        <begin position="23"/>
        <end position="73"/>
    </location>
</feature>
<dbReference type="EMBL" id="JACBAD010002120">
    <property type="protein sequence ID" value="KAF7114972.1"/>
    <property type="molecule type" value="Genomic_DNA"/>
</dbReference>
<proteinExistence type="predicted"/>
<dbReference type="OrthoDB" id="659at2759"/>
<sequence>MPGTLRRVTRDIRQSQFEQSIPEQVVQGLTSVPKTLPALLFYSTEGIQHWNKHSHAPDFYPWQDEMKILQREALILQPP</sequence>
<protein>
    <recommendedName>
        <fullName evidence="1">Histidine-specific methyltransferase SAM-dependent domain-containing protein</fullName>
    </recommendedName>
</protein>
<evidence type="ECO:0000259" key="1">
    <source>
        <dbReference type="Pfam" id="PF10017"/>
    </source>
</evidence>
<accession>A0A8H6P212</accession>
<comment type="caution">
    <text evidence="2">The sequence shown here is derived from an EMBL/GenBank/DDBJ whole genome shotgun (WGS) entry which is preliminary data.</text>
</comment>
<evidence type="ECO:0000313" key="4">
    <source>
        <dbReference type="Proteomes" id="UP000630445"/>
    </source>
</evidence>
<evidence type="ECO:0000313" key="3">
    <source>
        <dbReference type="EMBL" id="KAF7166113.1"/>
    </source>
</evidence>
<keyword evidence="4" id="KW-1185">Reference proteome</keyword>
<gene>
    <name evidence="2" type="ORF">CNMCM5793_000742</name>
    <name evidence="3" type="ORF">CNMCM6106_002071</name>
</gene>
<reference evidence="2" key="1">
    <citation type="submission" date="2020-06" db="EMBL/GenBank/DDBJ databases">
        <title>Draft genome sequences of strains closely related to Aspergillus parafelis and Aspergillus hiratsukae.</title>
        <authorList>
            <person name="Dos Santos R.A.C."/>
            <person name="Rivero-Menendez O."/>
            <person name="Steenwyk J.L."/>
            <person name="Mead M.E."/>
            <person name="Goldman G.H."/>
            <person name="Alastruey-Izquierdo A."/>
            <person name="Rokas A."/>
        </authorList>
    </citation>
    <scope>NUCLEOTIDE SEQUENCE</scope>
    <source>
        <strain evidence="2">CNM-CM5793</strain>
        <strain evidence="3">CNM-CM6106</strain>
    </source>
</reference>
<dbReference type="InterPro" id="IPR019257">
    <property type="entry name" value="MeTrfase_dom"/>
</dbReference>
<evidence type="ECO:0000313" key="2">
    <source>
        <dbReference type="EMBL" id="KAF7114972.1"/>
    </source>
</evidence>
<dbReference type="AlphaFoldDB" id="A0A8H6P212"/>
<organism evidence="2 4">
    <name type="scientific">Aspergillus hiratsukae</name>
    <dbReference type="NCBI Taxonomy" id="1194566"/>
    <lineage>
        <taxon>Eukaryota</taxon>
        <taxon>Fungi</taxon>
        <taxon>Dikarya</taxon>
        <taxon>Ascomycota</taxon>
        <taxon>Pezizomycotina</taxon>
        <taxon>Eurotiomycetes</taxon>
        <taxon>Eurotiomycetidae</taxon>
        <taxon>Eurotiales</taxon>
        <taxon>Aspergillaceae</taxon>
        <taxon>Aspergillus</taxon>
        <taxon>Aspergillus subgen. Fumigati</taxon>
    </lineage>
</organism>
<dbReference type="Proteomes" id="UP000662466">
    <property type="component" value="Unassembled WGS sequence"/>
</dbReference>
<dbReference type="EMBL" id="JACBAF010002150">
    <property type="protein sequence ID" value="KAF7166113.1"/>
    <property type="molecule type" value="Genomic_DNA"/>
</dbReference>
<dbReference type="Pfam" id="PF10017">
    <property type="entry name" value="Methyltransf_33"/>
    <property type="match status" value="1"/>
</dbReference>
<name>A0A8H6P212_9EURO</name>
<dbReference type="Proteomes" id="UP000630445">
    <property type="component" value="Unassembled WGS sequence"/>
</dbReference>